<dbReference type="STRING" id="502025.Hoch_4622"/>
<dbReference type="InterPro" id="IPR003594">
    <property type="entry name" value="HATPase_dom"/>
</dbReference>
<sequence>MGEQSFGCELQELVHERGDTRVYRGVRLEDERAVIVKTVVHHSGASEHLAALRREHEILRSLAGAAVPEVLDFVQSGDGSALVLEDVAGVSLDRAGVAGTLAVEELVALAIAIGEALAQVHEKRVIHKDICPANLLWNRDDNRVAIIDFGIATSLAQETTGFVHPRGLEGTLAYISPEQTGRMNRAIDYRTDYYSLGATLHQLASGRPPFGASDALTLVHCHIARQAPSLEGAGAESSPVPRFFAEIVAKLMAKEAADRYQSLRGLLADLRRGLALFREEGSDAAFPLGSEDRSERFHTPQKLYGRQRERDQVLDAFERASGGTATLAMVAGAPGIGKSALIREVYRPLTAHNGYFIAGKFDQYQNTPYDAFLQALRSLIAQIQTESPERLTEWQALIANAVEGRADMLVNLCPELAQLVGSQPVGDTLPPAEASNRLHQTVRAFLGVFAAPAHPLCMFLDDLQWADADTLRLLAELSHMGRRLPLLIIGAYRDNEVTASHPLTVTLQEIAEQGGHIERITLAPLGAEEVGQFVADSLASSREHTAPLAELLRVRTGGNPFFLREFLKALYEDGSLSSGPSGWQWDLERIRQRGVTENVVEFMTERIQRLPAGTQELLCVAASLGSEFELPLLALAAEQDDERFGTTLWPAIAEELVIPLGSLPTAVALTPETKLRCRFAHDRVQQAVLSALDDAQRRRLHGDVGRRLLQGLDEGAREQRLFEIVLHLNEGPEGFLDEHGHESLAQLNLQAAHKAYKAAASEPALRYAEVGIGLLGEEHWSSSYELLRDLHVKAASAAFAGGYLEKFDEVSEILLTRARDATERASMWKLQAEAHYAGQRIADALATYGKALAALGFELPAEVSDEARGREMGLVQEALVGHEIADLHRRPACTDPSAQLAMEILDRMITCSYTAQHEVFPIAICRLMQLSMKYGLTSASAYGCINYGLLLCYIPDFDGAVDFGRVSLAIADRFGQKDVLARTYVYAHLHLMHWKEPLSQLIAPMLSSYRFGMDAGDRFHASVGATTLCIIRFLAGAPLSPLLADMGRYGELAEQLHQPMILSWHQPYEQAALNLTRETEDPCAFVGPVYDEEQRIPIYRKNGDTAALFNFYYCKAFVAFVFGDAPRAARAAEMVEAHQAIASVTMWAGPWTLLDALCRLGVYSAADDAGKAEILEVAGQCRDRLALWRPHCEQSFGHKLHLVEAEMCRVQGQLSEAARHYDDALTLARRSGYVHETAIACELAARFHITAGRMEQARDLLREAHGCYLRWGAVNKVRALEVEHPQLLPRVATSALDTLTLATIHAGDWDVSALDLVGVLNASQALSREIERDHLLTRLMSLVVELAGAEAGALLFQRGDTWTVEALKASAADAACVLDSVPMRELAARGQRGVPEAVVHFVGRTKGQVVLDDARSDGQFGRDPYIARHQLKSVLCFPLARHGGQGAILYLENNLVRGAFTPARIHVLQLLSTQAVISLDNAMLYDTLEQKVETRTRELADKNQELATTVTRLRETQDRMVVQDRLASLGSLAAGIAHELRNPLNFVNNFARLSIKHIGSLGTTLAGVMENLETDTAHRVEQSLRHLTLNLSKIEEHGQRIDGIIRSMLAHAREGSGERKPTALGPLISEYATLAMHGMPSRDDSVAVTLDFDFDDALGEIAVVPQDIGRVIINLVDNACYALAKRGRQEAAGYQPQIRISTRDRDTHAEIRVRDNGTGIPAAARARVLDPFFTTKEAGEGTGLGLSIASEIVRQGYGGSFSLESEEGAFTEFVILLPKT</sequence>
<dbReference type="PANTHER" id="PTHR43642:SF1">
    <property type="entry name" value="HYBRID SIGNAL TRANSDUCTION HISTIDINE KINASE G"/>
    <property type="match status" value="1"/>
</dbReference>
<dbReference type="InterPro" id="IPR003661">
    <property type="entry name" value="HisK_dim/P_dom"/>
</dbReference>
<dbReference type="Gene3D" id="3.40.50.300">
    <property type="entry name" value="P-loop containing nucleotide triphosphate hydrolases"/>
    <property type="match status" value="1"/>
</dbReference>
<dbReference type="SUPFAM" id="SSF55781">
    <property type="entry name" value="GAF domain-like"/>
    <property type="match status" value="1"/>
</dbReference>
<dbReference type="SUPFAM" id="SSF55874">
    <property type="entry name" value="ATPase domain of HSP90 chaperone/DNA topoisomerase II/histidine kinase"/>
    <property type="match status" value="1"/>
</dbReference>
<dbReference type="PANTHER" id="PTHR43642">
    <property type="entry name" value="HYBRID SIGNAL TRANSDUCTION HISTIDINE KINASE G"/>
    <property type="match status" value="1"/>
</dbReference>
<evidence type="ECO:0000256" key="2">
    <source>
        <dbReference type="ARBA" id="ARBA00012438"/>
    </source>
</evidence>
<dbReference type="SUPFAM" id="SSF52540">
    <property type="entry name" value="P-loop containing nucleoside triphosphate hydrolases"/>
    <property type="match status" value="1"/>
</dbReference>
<dbReference type="InterPro" id="IPR004358">
    <property type="entry name" value="Sig_transdc_His_kin-like_C"/>
</dbReference>
<dbReference type="SMART" id="SM00388">
    <property type="entry name" value="HisKA"/>
    <property type="match status" value="1"/>
</dbReference>
<dbReference type="CDD" id="cd14014">
    <property type="entry name" value="STKc_PknB_like"/>
    <property type="match status" value="1"/>
</dbReference>
<dbReference type="HOGENOM" id="CLU_000445_34_0_7"/>
<dbReference type="Pfam" id="PF01590">
    <property type="entry name" value="GAF"/>
    <property type="match status" value="1"/>
</dbReference>
<dbReference type="InterPro" id="IPR029016">
    <property type="entry name" value="GAF-like_dom_sf"/>
</dbReference>
<dbReference type="InterPro" id="IPR003018">
    <property type="entry name" value="GAF"/>
</dbReference>
<protein>
    <recommendedName>
        <fullName evidence="2">histidine kinase</fullName>
        <ecNumber evidence="2">2.7.13.3</ecNumber>
    </recommendedName>
</protein>
<dbReference type="eggNOG" id="COG4191">
    <property type="taxonomic scope" value="Bacteria"/>
</dbReference>
<evidence type="ECO:0000259" key="4">
    <source>
        <dbReference type="PROSITE" id="PS50011"/>
    </source>
</evidence>
<dbReference type="SMART" id="SM00387">
    <property type="entry name" value="HATPase_c"/>
    <property type="match status" value="1"/>
</dbReference>
<dbReference type="InterPro" id="IPR053159">
    <property type="entry name" value="Hybrid_Histidine_Kinase"/>
</dbReference>
<dbReference type="PROSITE" id="PS50109">
    <property type="entry name" value="HIS_KIN"/>
    <property type="match status" value="1"/>
</dbReference>
<dbReference type="OrthoDB" id="5521237at2"/>
<dbReference type="Gene3D" id="1.10.287.130">
    <property type="match status" value="1"/>
</dbReference>
<dbReference type="Pfam" id="PF13191">
    <property type="entry name" value="AAA_16"/>
    <property type="match status" value="1"/>
</dbReference>
<dbReference type="EC" id="2.7.13.3" evidence="2"/>
<keyword evidence="7" id="KW-1185">Reference proteome</keyword>
<dbReference type="Pfam" id="PF00069">
    <property type="entry name" value="Pkinase"/>
    <property type="match status" value="1"/>
</dbReference>
<keyword evidence="3" id="KW-0597">Phosphoprotein</keyword>
<dbReference type="InterPro" id="IPR011009">
    <property type="entry name" value="Kinase-like_dom_sf"/>
</dbReference>
<name>D0LR85_HALO1</name>
<dbReference type="SUPFAM" id="SSF48452">
    <property type="entry name" value="TPR-like"/>
    <property type="match status" value="1"/>
</dbReference>
<accession>D0LR85</accession>
<dbReference type="PROSITE" id="PS50011">
    <property type="entry name" value="PROTEIN_KINASE_DOM"/>
    <property type="match status" value="1"/>
</dbReference>
<keyword evidence="6" id="KW-0808">Transferase</keyword>
<dbReference type="InterPro" id="IPR036890">
    <property type="entry name" value="HATPase_C_sf"/>
</dbReference>
<dbReference type="eggNOG" id="COG0515">
    <property type="taxonomic scope" value="Bacteria"/>
</dbReference>
<evidence type="ECO:0000259" key="5">
    <source>
        <dbReference type="PROSITE" id="PS50109"/>
    </source>
</evidence>
<reference evidence="6 7" key="1">
    <citation type="journal article" date="2010" name="Stand. Genomic Sci.">
        <title>Complete genome sequence of Haliangium ochraceum type strain (SMP-2).</title>
        <authorList>
            <consortium name="US DOE Joint Genome Institute (JGI-PGF)"/>
            <person name="Ivanova N."/>
            <person name="Daum C."/>
            <person name="Lang E."/>
            <person name="Abt B."/>
            <person name="Kopitz M."/>
            <person name="Saunders E."/>
            <person name="Lapidus A."/>
            <person name="Lucas S."/>
            <person name="Glavina Del Rio T."/>
            <person name="Nolan M."/>
            <person name="Tice H."/>
            <person name="Copeland A."/>
            <person name="Cheng J.F."/>
            <person name="Chen F."/>
            <person name="Bruce D."/>
            <person name="Goodwin L."/>
            <person name="Pitluck S."/>
            <person name="Mavromatis K."/>
            <person name="Pati A."/>
            <person name="Mikhailova N."/>
            <person name="Chen A."/>
            <person name="Palaniappan K."/>
            <person name="Land M."/>
            <person name="Hauser L."/>
            <person name="Chang Y.J."/>
            <person name="Jeffries C.D."/>
            <person name="Detter J.C."/>
            <person name="Brettin T."/>
            <person name="Rohde M."/>
            <person name="Goker M."/>
            <person name="Bristow J."/>
            <person name="Markowitz V."/>
            <person name="Eisen J.A."/>
            <person name="Hugenholtz P."/>
            <person name="Kyrpides N.C."/>
            <person name="Klenk H.P."/>
        </authorList>
    </citation>
    <scope>NUCLEOTIDE SEQUENCE [LARGE SCALE GENOMIC DNA]</scope>
    <source>
        <strain evidence="7">DSM 14365 / CIP 107738 / JCM 11303 / AJ 13395 / SMP-2</strain>
    </source>
</reference>
<dbReference type="Gene3D" id="1.10.510.10">
    <property type="entry name" value="Transferase(Phosphotransferase) domain 1"/>
    <property type="match status" value="1"/>
</dbReference>
<organism evidence="6 7">
    <name type="scientific">Haliangium ochraceum (strain DSM 14365 / JCM 11303 / SMP-2)</name>
    <dbReference type="NCBI Taxonomy" id="502025"/>
    <lineage>
        <taxon>Bacteria</taxon>
        <taxon>Pseudomonadati</taxon>
        <taxon>Myxococcota</taxon>
        <taxon>Polyangia</taxon>
        <taxon>Haliangiales</taxon>
        <taxon>Kofleriaceae</taxon>
        <taxon>Haliangium</taxon>
    </lineage>
</organism>
<evidence type="ECO:0000256" key="1">
    <source>
        <dbReference type="ARBA" id="ARBA00000085"/>
    </source>
</evidence>
<dbReference type="GO" id="GO:0005524">
    <property type="term" value="F:ATP binding"/>
    <property type="evidence" value="ECO:0007669"/>
    <property type="project" value="InterPro"/>
</dbReference>
<dbReference type="CDD" id="cd00082">
    <property type="entry name" value="HisKA"/>
    <property type="match status" value="1"/>
</dbReference>
<dbReference type="Gene3D" id="3.30.450.40">
    <property type="match status" value="1"/>
</dbReference>
<gene>
    <name evidence="6" type="ordered locus">Hoch_4622</name>
</gene>
<dbReference type="SMART" id="SM00220">
    <property type="entry name" value="S_TKc"/>
    <property type="match status" value="1"/>
</dbReference>
<dbReference type="InterPro" id="IPR011990">
    <property type="entry name" value="TPR-like_helical_dom_sf"/>
</dbReference>
<dbReference type="InterPro" id="IPR027417">
    <property type="entry name" value="P-loop_NTPase"/>
</dbReference>
<dbReference type="EMBL" id="CP001804">
    <property type="protein sequence ID" value="ACY17113.1"/>
    <property type="molecule type" value="Genomic_DNA"/>
</dbReference>
<dbReference type="InterPro" id="IPR000719">
    <property type="entry name" value="Prot_kinase_dom"/>
</dbReference>
<evidence type="ECO:0000313" key="6">
    <source>
        <dbReference type="EMBL" id="ACY17113.1"/>
    </source>
</evidence>
<proteinExistence type="predicted"/>
<evidence type="ECO:0000256" key="3">
    <source>
        <dbReference type="ARBA" id="ARBA00022553"/>
    </source>
</evidence>
<dbReference type="PRINTS" id="PR00344">
    <property type="entry name" value="BCTRLSENSOR"/>
</dbReference>
<dbReference type="Pfam" id="PF02518">
    <property type="entry name" value="HATPase_c"/>
    <property type="match status" value="1"/>
</dbReference>
<evidence type="ECO:0000313" key="7">
    <source>
        <dbReference type="Proteomes" id="UP000001880"/>
    </source>
</evidence>
<dbReference type="Gene3D" id="3.30.565.10">
    <property type="entry name" value="Histidine kinase-like ATPase, C-terminal domain"/>
    <property type="match status" value="1"/>
</dbReference>
<dbReference type="eggNOG" id="COG3899">
    <property type="taxonomic scope" value="Bacteria"/>
</dbReference>
<dbReference type="eggNOG" id="COG2203">
    <property type="taxonomic scope" value="Bacteria"/>
</dbReference>
<dbReference type="InterPro" id="IPR041664">
    <property type="entry name" value="AAA_16"/>
</dbReference>
<keyword evidence="6" id="KW-0418">Kinase</keyword>
<dbReference type="SUPFAM" id="SSF56112">
    <property type="entry name" value="Protein kinase-like (PK-like)"/>
    <property type="match status" value="1"/>
</dbReference>
<feature type="domain" description="Histidine kinase" evidence="5">
    <location>
        <begin position="1535"/>
        <end position="1780"/>
    </location>
</feature>
<dbReference type="Gene3D" id="1.25.40.10">
    <property type="entry name" value="Tetratricopeptide repeat domain"/>
    <property type="match status" value="1"/>
</dbReference>
<comment type="catalytic activity">
    <reaction evidence="1">
        <text>ATP + protein L-histidine = ADP + protein N-phospho-L-histidine.</text>
        <dbReference type="EC" id="2.7.13.3"/>
    </reaction>
</comment>
<dbReference type="Proteomes" id="UP000001880">
    <property type="component" value="Chromosome"/>
</dbReference>
<dbReference type="SMART" id="SM00065">
    <property type="entry name" value="GAF"/>
    <property type="match status" value="1"/>
</dbReference>
<dbReference type="KEGG" id="hoh:Hoch_4622"/>
<dbReference type="InterPro" id="IPR036097">
    <property type="entry name" value="HisK_dim/P_sf"/>
</dbReference>
<dbReference type="InterPro" id="IPR005467">
    <property type="entry name" value="His_kinase_dom"/>
</dbReference>
<dbReference type="GO" id="GO:0000155">
    <property type="term" value="F:phosphorelay sensor kinase activity"/>
    <property type="evidence" value="ECO:0007669"/>
    <property type="project" value="InterPro"/>
</dbReference>
<dbReference type="SUPFAM" id="SSF47384">
    <property type="entry name" value="Homodimeric domain of signal transducing histidine kinase"/>
    <property type="match status" value="1"/>
</dbReference>
<feature type="domain" description="Protein kinase" evidence="4">
    <location>
        <begin position="1"/>
        <end position="277"/>
    </location>
</feature>